<comment type="pathway">
    <text evidence="2">Nitrogen metabolism; (S)-allantoin degradation; (S)-ureidoglycolate from allantoate (aminidohydrolase route): step 1/1.</text>
</comment>
<dbReference type="Gene3D" id="2.60.120.260">
    <property type="entry name" value="Galactose-binding domain-like"/>
    <property type="match status" value="2"/>
</dbReference>
<feature type="domain" description="Allantoicase" evidence="3">
    <location>
        <begin position="233"/>
        <end position="363"/>
    </location>
</feature>
<feature type="domain" description="Allantoicase" evidence="3">
    <location>
        <begin position="60"/>
        <end position="212"/>
    </location>
</feature>
<accession>A0ABU2L2I2</accession>
<evidence type="ECO:0000313" key="5">
    <source>
        <dbReference type="Proteomes" id="UP001183388"/>
    </source>
</evidence>
<keyword evidence="2" id="KW-0659">Purine metabolism</keyword>
<evidence type="ECO:0000259" key="3">
    <source>
        <dbReference type="Pfam" id="PF03561"/>
    </source>
</evidence>
<evidence type="ECO:0000256" key="2">
    <source>
        <dbReference type="HAMAP-Rule" id="MF_00813"/>
    </source>
</evidence>
<dbReference type="InterPro" id="IPR015908">
    <property type="entry name" value="Allantoicase_dom"/>
</dbReference>
<name>A0ABU2L2I2_9ACTN</name>
<dbReference type="RefSeq" id="WP_311628676.1">
    <property type="nucleotide sequence ID" value="NZ_JAVREN010000002.1"/>
</dbReference>
<dbReference type="InterPro" id="IPR005164">
    <property type="entry name" value="Allantoicase"/>
</dbReference>
<comment type="caution">
    <text evidence="4">The sequence shown here is derived from an EMBL/GenBank/DDBJ whole genome shotgun (WGS) entry which is preliminary data.</text>
</comment>
<reference evidence="5" key="1">
    <citation type="submission" date="2023-07" db="EMBL/GenBank/DDBJ databases">
        <title>30 novel species of actinomycetes from the DSMZ collection.</title>
        <authorList>
            <person name="Nouioui I."/>
        </authorList>
    </citation>
    <scope>NUCLEOTIDE SEQUENCE [LARGE SCALE GENOMIC DNA]</scope>
    <source>
        <strain evidence="5">DSM 44917</strain>
    </source>
</reference>
<gene>
    <name evidence="2 4" type="primary">alc</name>
    <name evidence="4" type="ORF">RM780_02175</name>
</gene>
<protein>
    <recommendedName>
        <fullName evidence="2">Probable allantoicase</fullName>
        <ecNumber evidence="2">3.5.3.4</ecNumber>
    </recommendedName>
    <alternativeName>
        <fullName evidence="2">Allantoate amidinohydrolase</fullName>
    </alternativeName>
</protein>
<evidence type="ECO:0000256" key="1">
    <source>
        <dbReference type="ARBA" id="ARBA00009242"/>
    </source>
</evidence>
<proteinExistence type="inferred from homology"/>
<dbReference type="NCBIfam" id="TIGR02961">
    <property type="entry name" value="allantoicase"/>
    <property type="match status" value="1"/>
</dbReference>
<dbReference type="GO" id="GO:0004037">
    <property type="term" value="F:allantoicase activity"/>
    <property type="evidence" value="ECO:0007669"/>
    <property type="project" value="UniProtKB-EC"/>
</dbReference>
<sequence length="381" mass="41422">MTSGDTARHTPGPAAAPATVFAGNARPYAGGDPYADYRAPEPEDVPWAHRYPDLADRRLGGSVIAASDEFFAERENLINPGRAEFDPHAFGHKGKVMDGWETRRRRGPDGAEPHPAAGDHDWALIRLGLPGLVHGLLVDTAHFRGNHPQAVSVEGTATPGDAASWTTLVPRAEVGGHAAHAFPVAVPRRLTHLRLRQYPDGGVARLRAYGEAVPDPDWLAALGTFDLLALENGGLAEDASDRFYSPPVHTLHPGRPRTMDEGWETRRRRDRGHDWLRYRLAGQAEIRAVEIDTGTYKGNAPGWAALSVRDAAAGTGWREVLPRTPLEPDAVHRFVLGAAGPATHARLDVFPDGGVARLRLHGSLTREGERALRVRYAELTR</sequence>
<dbReference type="SUPFAM" id="SSF49785">
    <property type="entry name" value="Galactose-binding domain-like"/>
    <property type="match status" value="2"/>
</dbReference>
<comment type="catalytic activity">
    <reaction evidence="2">
        <text>allantoate + H2O = (S)-ureidoglycolate + urea</text>
        <dbReference type="Rhea" id="RHEA:11016"/>
        <dbReference type="ChEBI" id="CHEBI:15377"/>
        <dbReference type="ChEBI" id="CHEBI:16199"/>
        <dbReference type="ChEBI" id="CHEBI:17536"/>
        <dbReference type="ChEBI" id="CHEBI:57296"/>
        <dbReference type="EC" id="3.5.3.4"/>
    </reaction>
</comment>
<dbReference type="PANTHER" id="PTHR12045">
    <property type="entry name" value="ALLANTOICASE"/>
    <property type="match status" value="1"/>
</dbReference>
<dbReference type="HAMAP" id="MF_00813">
    <property type="entry name" value="Allantoicase"/>
    <property type="match status" value="1"/>
</dbReference>
<dbReference type="PANTHER" id="PTHR12045:SF3">
    <property type="entry name" value="INACTIVE ALLANTOICASE-RELATED"/>
    <property type="match status" value="1"/>
</dbReference>
<keyword evidence="2 4" id="KW-0378">Hydrolase</keyword>
<dbReference type="InterPro" id="IPR008979">
    <property type="entry name" value="Galactose-bd-like_sf"/>
</dbReference>
<dbReference type="EC" id="3.5.3.4" evidence="2"/>
<dbReference type="PIRSF" id="PIRSF016516">
    <property type="entry name" value="Allantoicase"/>
    <property type="match status" value="1"/>
</dbReference>
<evidence type="ECO:0000313" key="4">
    <source>
        <dbReference type="EMBL" id="MDT0305770.1"/>
    </source>
</evidence>
<organism evidence="4 5">
    <name type="scientific">Streptomyces boetiae</name>
    <dbReference type="NCBI Taxonomy" id="3075541"/>
    <lineage>
        <taxon>Bacteria</taxon>
        <taxon>Bacillati</taxon>
        <taxon>Actinomycetota</taxon>
        <taxon>Actinomycetes</taxon>
        <taxon>Kitasatosporales</taxon>
        <taxon>Streptomycetaceae</taxon>
        <taxon>Streptomyces</taxon>
    </lineage>
</organism>
<keyword evidence="5" id="KW-1185">Reference proteome</keyword>
<dbReference type="EMBL" id="JAVREN010000002">
    <property type="protein sequence ID" value="MDT0305770.1"/>
    <property type="molecule type" value="Genomic_DNA"/>
</dbReference>
<dbReference type="Pfam" id="PF03561">
    <property type="entry name" value="Allantoicase"/>
    <property type="match status" value="2"/>
</dbReference>
<comment type="similarity">
    <text evidence="1 2">Belongs to the allantoicase family.</text>
</comment>
<dbReference type="Proteomes" id="UP001183388">
    <property type="component" value="Unassembled WGS sequence"/>
</dbReference>